<organism evidence="3 4">
    <name type="scientific">Fictibacillus iocasae</name>
    <dbReference type="NCBI Taxonomy" id="2715437"/>
    <lineage>
        <taxon>Bacteria</taxon>
        <taxon>Bacillati</taxon>
        <taxon>Bacillota</taxon>
        <taxon>Bacilli</taxon>
        <taxon>Bacillales</taxon>
        <taxon>Fictibacillaceae</taxon>
        <taxon>Fictibacillus</taxon>
    </lineage>
</organism>
<evidence type="ECO:0000313" key="3">
    <source>
        <dbReference type="EMBL" id="MFC7371828.1"/>
    </source>
</evidence>
<evidence type="ECO:0000313" key="4">
    <source>
        <dbReference type="Proteomes" id="UP001596549"/>
    </source>
</evidence>
<proteinExistence type="inferred from homology"/>
<gene>
    <name evidence="3" type="ORF">ACFQPF_09070</name>
</gene>
<evidence type="ECO:0000259" key="2">
    <source>
        <dbReference type="Pfam" id="PF01370"/>
    </source>
</evidence>
<dbReference type="RefSeq" id="WP_379748789.1">
    <property type="nucleotide sequence ID" value="NZ_JBHTCP010000014.1"/>
</dbReference>
<dbReference type="PANTHER" id="PTHR43000">
    <property type="entry name" value="DTDP-D-GLUCOSE 4,6-DEHYDRATASE-RELATED"/>
    <property type="match status" value="1"/>
</dbReference>
<dbReference type="Proteomes" id="UP001596549">
    <property type="component" value="Unassembled WGS sequence"/>
</dbReference>
<evidence type="ECO:0000256" key="1">
    <source>
        <dbReference type="ARBA" id="ARBA00007637"/>
    </source>
</evidence>
<name>A0ABW2NS83_9BACL</name>
<sequence>MNVRQAILITGAKGFTGMHACRHFHEKGLHVCGLYRSLPAVQVPWQTEIADLSDPIAIVQVIKKVKPSYVLHLAGVNSVRASWSDPLSCMNINVMGTLNLLHAIKEESRVSKIIVTGSMLEYNLAKGSAPHPYSLSKTMQTIAAESWFHFYHLHLMVVKPSNLIGPGPSEGVCTALARKVAMMEKGLSDNVLEVGSLNSARDFLDVRDAVRAYDVIFEQGTPGTSYELGSGHLRSIEDVVKQLKKLSAVSFSVMERTPLSADAASCHDLSKIEKLGWHSAFPFERSITDVLQAMRKEVAD</sequence>
<keyword evidence="4" id="KW-1185">Reference proteome</keyword>
<dbReference type="SUPFAM" id="SSF51735">
    <property type="entry name" value="NAD(P)-binding Rossmann-fold domains"/>
    <property type="match status" value="1"/>
</dbReference>
<comment type="similarity">
    <text evidence="1">Belongs to the NAD(P)-dependent epimerase/dehydratase family.</text>
</comment>
<accession>A0ABW2NS83</accession>
<reference evidence="4" key="1">
    <citation type="journal article" date="2019" name="Int. J. Syst. Evol. Microbiol.">
        <title>The Global Catalogue of Microorganisms (GCM) 10K type strain sequencing project: providing services to taxonomists for standard genome sequencing and annotation.</title>
        <authorList>
            <consortium name="The Broad Institute Genomics Platform"/>
            <consortium name="The Broad Institute Genome Sequencing Center for Infectious Disease"/>
            <person name="Wu L."/>
            <person name="Ma J."/>
        </authorList>
    </citation>
    <scope>NUCLEOTIDE SEQUENCE [LARGE SCALE GENOMIC DNA]</scope>
    <source>
        <strain evidence="4">NBRC 106396</strain>
    </source>
</reference>
<dbReference type="Gene3D" id="3.90.25.10">
    <property type="entry name" value="UDP-galactose 4-epimerase, domain 1"/>
    <property type="match status" value="1"/>
</dbReference>
<dbReference type="EMBL" id="JBHTCP010000014">
    <property type="protein sequence ID" value="MFC7371828.1"/>
    <property type="molecule type" value="Genomic_DNA"/>
</dbReference>
<dbReference type="InterPro" id="IPR036291">
    <property type="entry name" value="NAD(P)-bd_dom_sf"/>
</dbReference>
<comment type="caution">
    <text evidence="3">The sequence shown here is derived from an EMBL/GenBank/DDBJ whole genome shotgun (WGS) entry which is preliminary data.</text>
</comment>
<dbReference type="InterPro" id="IPR001509">
    <property type="entry name" value="Epimerase_deHydtase"/>
</dbReference>
<feature type="domain" description="NAD-dependent epimerase/dehydratase" evidence="2">
    <location>
        <begin position="7"/>
        <end position="229"/>
    </location>
</feature>
<dbReference type="Gene3D" id="3.40.50.720">
    <property type="entry name" value="NAD(P)-binding Rossmann-like Domain"/>
    <property type="match status" value="1"/>
</dbReference>
<dbReference type="Pfam" id="PF01370">
    <property type="entry name" value="Epimerase"/>
    <property type="match status" value="1"/>
</dbReference>
<protein>
    <submittedName>
        <fullName evidence="3">NAD-dependent epimerase/dehydratase family protein</fullName>
    </submittedName>
</protein>